<dbReference type="AlphaFoldDB" id="A0A7K1Y995"/>
<dbReference type="RefSeq" id="WP_160843818.1">
    <property type="nucleotide sequence ID" value="NZ_WVHT01000002.1"/>
</dbReference>
<comment type="caution">
    <text evidence="1">The sequence shown here is derived from an EMBL/GenBank/DDBJ whole genome shotgun (WGS) entry which is preliminary data.</text>
</comment>
<organism evidence="1 2">
    <name type="scientific">Hufsiella arboris</name>
    <dbReference type="NCBI Taxonomy" id="2695275"/>
    <lineage>
        <taxon>Bacteria</taxon>
        <taxon>Pseudomonadati</taxon>
        <taxon>Bacteroidota</taxon>
        <taxon>Sphingobacteriia</taxon>
        <taxon>Sphingobacteriales</taxon>
        <taxon>Sphingobacteriaceae</taxon>
        <taxon>Hufsiella</taxon>
    </lineage>
</organism>
<dbReference type="Proteomes" id="UP000466586">
    <property type="component" value="Unassembled WGS sequence"/>
</dbReference>
<protein>
    <submittedName>
        <fullName evidence="1">Uncharacterized protein</fullName>
    </submittedName>
</protein>
<sequence>MKIQSIATIVSMSVQAACDGNNTAAVVIDNLIYIVNYDTGIINSENLSALFKNTA</sequence>
<name>A0A7K1Y995_9SPHI</name>
<dbReference type="EMBL" id="WVHT01000002">
    <property type="protein sequence ID" value="MXV50659.1"/>
    <property type="molecule type" value="Genomic_DNA"/>
</dbReference>
<keyword evidence="2" id="KW-1185">Reference proteome</keyword>
<proteinExistence type="predicted"/>
<evidence type="ECO:0000313" key="2">
    <source>
        <dbReference type="Proteomes" id="UP000466586"/>
    </source>
</evidence>
<accession>A0A7K1Y995</accession>
<evidence type="ECO:0000313" key="1">
    <source>
        <dbReference type="EMBL" id="MXV50659.1"/>
    </source>
</evidence>
<reference evidence="1 2" key="1">
    <citation type="submission" date="2019-11" db="EMBL/GenBank/DDBJ databases">
        <title>Pedobacter sp. HMF7647 Genome sequencing and assembly.</title>
        <authorList>
            <person name="Kang H."/>
            <person name="Kim H."/>
            <person name="Joh K."/>
        </authorList>
    </citation>
    <scope>NUCLEOTIDE SEQUENCE [LARGE SCALE GENOMIC DNA]</scope>
    <source>
        <strain evidence="1 2">HMF7647</strain>
    </source>
</reference>
<gene>
    <name evidence="1" type="ORF">GS399_06710</name>
</gene>